<protein>
    <recommendedName>
        <fullName evidence="1">C2H2-type domain-containing protein</fullName>
    </recommendedName>
</protein>
<organism evidence="2">
    <name type="scientific">Pfiesteria piscicida</name>
    <name type="common">Phantom dinoflagellate</name>
    <dbReference type="NCBI Taxonomy" id="71001"/>
    <lineage>
        <taxon>Eukaryota</taxon>
        <taxon>Sar</taxon>
        <taxon>Alveolata</taxon>
        <taxon>Dinophyceae</taxon>
        <taxon>Peridiniales</taxon>
        <taxon>Pfiesteriaceae</taxon>
        <taxon>Pfiesteria</taxon>
    </lineage>
</organism>
<reference evidence="2" key="1">
    <citation type="journal article" date="2007" name="Proc. Natl. Acad. Sci. U.S.A.">
        <title>Spliced leader RNA trans-splicing in dinoflagellates.</title>
        <authorList>
            <person name="Zhang H."/>
            <person name="Hou Y."/>
            <person name="Miranda L."/>
            <person name="Campbell D.A."/>
            <person name="Sturm N.R."/>
            <person name="Gaasterland T."/>
            <person name="Lin S."/>
        </authorList>
    </citation>
    <scope>NUCLEOTIDE SEQUENCE</scope>
</reference>
<accession>A3E3Q4</accession>
<dbReference type="EMBL" id="DQ864906">
    <property type="protein sequence ID" value="ABI14321.1"/>
    <property type="molecule type" value="mRNA"/>
</dbReference>
<dbReference type="PROSITE" id="PS00028">
    <property type="entry name" value="ZINC_FINGER_C2H2_1"/>
    <property type="match status" value="1"/>
</dbReference>
<name>A3E3Q4_PFIPI</name>
<evidence type="ECO:0000259" key="1">
    <source>
        <dbReference type="PROSITE" id="PS00028"/>
    </source>
</evidence>
<dbReference type="AlphaFoldDB" id="A3E3Q4"/>
<sequence length="60" mass="6793">MPETMEIAEAAKSGDGTVTNVGIRTTGAHQCPDCRQKFDSEKAKQLHWKFIHDPNRHQED</sequence>
<feature type="domain" description="C2H2-type" evidence="1">
    <location>
        <begin position="31"/>
        <end position="52"/>
    </location>
</feature>
<proteinExistence type="evidence at transcript level"/>
<dbReference type="InterPro" id="IPR013087">
    <property type="entry name" value="Znf_C2H2_type"/>
</dbReference>
<evidence type="ECO:0000313" key="2">
    <source>
        <dbReference type="EMBL" id="ABI14321.1"/>
    </source>
</evidence>